<protein>
    <submittedName>
        <fullName evidence="2">Uncharacterized protein</fullName>
    </submittedName>
</protein>
<dbReference type="AlphaFoldDB" id="A0A5A5RMI6"/>
<sequence length="36" mass="4030">MSDYPGFSVIKSSLSQPQKTPQLMTEHHHGDTDTQT</sequence>
<proteinExistence type="predicted"/>
<name>A0A5A5RMI6_MICAE</name>
<feature type="region of interest" description="Disordered" evidence="1">
    <location>
        <begin position="1"/>
        <end position="36"/>
    </location>
</feature>
<reference evidence="2 3" key="1">
    <citation type="submission" date="2018-09" db="EMBL/GenBank/DDBJ databases">
        <title>Evolutionary history of phycoerythrin pigmentation in the water bloom-forming cyanobacterium Microcystis aeruginosa.</title>
        <authorList>
            <person name="Tanabe Y."/>
            <person name="Tanabe Y."/>
            <person name="Yamaguchi H."/>
        </authorList>
    </citation>
    <scope>NUCLEOTIDE SEQUENCE [LARGE SCALE GENOMIC DNA]</scope>
    <source>
        <strain evidence="2 3">NIES-2520</strain>
    </source>
</reference>
<gene>
    <name evidence="2" type="ORF">MiTe_04193</name>
</gene>
<evidence type="ECO:0000256" key="1">
    <source>
        <dbReference type="SAM" id="MobiDB-lite"/>
    </source>
</evidence>
<feature type="compositionally biased region" description="Basic and acidic residues" evidence="1">
    <location>
        <begin position="25"/>
        <end position="36"/>
    </location>
</feature>
<evidence type="ECO:0000313" key="2">
    <source>
        <dbReference type="EMBL" id="GCA77340.1"/>
    </source>
</evidence>
<comment type="caution">
    <text evidence="2">The sequence shown here is derived from an EMBL/GenBank/DDBJ whole genome shotgun (WGS) entry which is preliminary data.</text>
</comment>
<accession>A0A5A5RMI6</accession>
<evidence type="ECO:0000313" key="3">
    <source>
        <dbReference type="Proteomes" id="UP000324917"/>
    </source>
</evidence>
<feature type="compositionally biased region" description="Polar residues" evidence="1">
    <location>
        <begin position="10"/>
        <end position="23"/>
    </location>
</feature>
<dbReference type="Proteomes" id="UP000324917">
    <property type="component" value="Unassembled WGS sequence"/>
</dbReference>
<dbReference type="EMBL" id="BHVP01000131">
    <property type="protein sequence ID" value="GCA77340.1"/>
    <property type="molecule type" value="Genomic_DNA"/>
</dbReference>
<organism evidence="2 3">
    <name type="scientific">Microcystis aeruginosa NIES-2520</name>
    <dbReference type="NCBI Taxonomy" id="2303982"/>
    <lineage>
        <taxon>Bacteria</taxon>
        <taxon>Bacillati</taxon>
        <taxon>Cyanobacteriota</taxon>
        <taxon>Cyanophyceae</taxon>
        <taxon>Oscillatoriophycideae</taxon>
        <taxon>Chroococcales</taxon>
        <taxon>Microcystaceae</taxon>
        <taxon>Microcystis</taxon>
    </lineage>
</organism>